<evidence type="ECO:0000256" key="2">
    <source>
        <dbReference type="ARBA" id="ARBA00004236"/>
    </source>
</evidence>
<dbReference type="InterPro" id="IPR051474">
    <property type="entry name" value="Anti-sigma-K/W_factor"/>
</dbReference>
<keyword evidence="12" id="KW-1185">Reference proteome</keyword>
<proteinExistence type="predicted"/>
<organism evidence="11 12">
    <name type="scientific">Oceanimonas doudoroffii</name>
    <dbReference type="NCBI Taxonomy" id="84158"/>
    <lineage>
        <taxon>Bacteria</taxon>
        <taxon>Pseudomonadati</taxon>
        <taxon>Pseudomonadota</taxon>
        <taxon>Gammaproteobacteria</taxon>
        <taxon>Aeromonadales</taxon>
        <taxon>Aeromonadaceae</taxon>
        <taxon>Oceanimonas</taxon>
    </lineage>
</organism>
<keyword evidence="3" id="KW-1003">Cell membrane</keyword>
<comment type="subcellular location">
    <subcellularLocation>
        <location evidence="2">Cell membrane</location>
    </subcellularLocation>
    <subcellularLocation>
        <location evidence="1">Membrane</location>
        <topology evidence="1">Single-pass membrane protein</topology>
    </subcellularLocation>
</comment>
<dbReference type="EMBL" id="NBIM01000001">
    <property type="protein sequence ID" value="OXY82863.1"/>
    <property type="molecule type" value="Genomic_DNA"/>
</dbReference>
<evidence type="ECO:0000256" key="4">
    <source>
        <dbReference type="ARBA" id="ARBA00022692"/>
    </source>
</evidence>
<evidence type="ECO:0000256" key="3">
    <source>
        <dbReference type="ARBA" id="ARBA00022475"/>
    </source>
</evidence>
<dbReference type="InterPro" id="IPR018764">
    <property type="entry name" value="RskA_C"/>
</dbReference>
<comment type="caution">
    <text evidence="11">The sequence shown here is derived from an EMBL/GenBank/DDBJ whole genome shotgun (WGS) entry which is preliminary data.</text>
</comment>
<evidence type="ECO:0000256" key="7">
    <source>
        <dbReference type="ARBA" id="ARBA00029829"/>
    </source>
</evidence>
<dbReference type="OrthoDB" id="5298046at2"/>
<dbReference type="Gene3D" id="1.10.10.1320">
    <property type="entry name" value="Anti-sigma factor, zinc-finger domain"/>
    <property type="match status" value="1"/>
</dbReference>
<dbReference type="InterPro" id="IPR041916">
    <property type="entry name" value="Anti_sigma_zinc_sf"/>
</dbReference>
<dbReference type="PANTHER" id="PTHR37461:SF1">
    <property type="entry name" value="ANTI-SIGMA-K FACTOR RSKA"/>
    <property type="match status" value="1"/>
</dbReference>
<feature type="domain" description="Anti-sigma K factor RskA C-terminal" evidence="10">
    <location>
        <begin position="104"/>
        <end position="225"/>
    </location>
</feature>
<dbReference type="PANTHER" id="PTHR37461">
    <property type="entry name" value="ANTI-SIGMA-K FACTOR RSKA"/>
    <property type="match status" value="1"/>
</dbReference>
<evidence type="ECO:0000313" key="12">
    <source>
        <dbReference type="Proteomes" id="UP000242757"/>
    </source>
</evidence>
<reference evidence="11 12" key="1">
    <citation type="submission" date="2017-08" db="EMBL/GenBank/DDBJ databases">
        <title>A Genome Sequence of Oceanimonas doudoroffii ATCC 27123T.</title>
        <authorList>
            <person name="Brennan M.A."/>
            <person name="Maclea K.S."/>
            <person name="Mcclelland W.D."/>
            <person name="Trachtenberg A.M."/>
        </authorList>
    </citation>
    <scope>NUCLEOTIDE SEQUENCE [LARGE SCALE GENOMIC DNA]</scope>
    <source>
        <strain evidence="11 12">ATCC 27123</strain>
    </source>
</reference>
<gene>
    <name evidence="11" type="ORF">B6S08_04990</name>
</gene>
<keyword evidence="4 9" id="KW-0812">Transmembrane</keyword>
<protein>
    <recommendedName>
        <fullName evidence="8">Regulator of SigK</fullName>
    </recommendedName>
    <alternativeName>
        <fullName evidence="7">Sigma-K anti-sigma factor RskA</fullName>
    </alternativeName>
</protein>
<name>A0A233RHI3_9GAMM</name>
<feature type="transmembrane region" description="Helical" evidence="9">
    <location>
        <begin position="95"/>
        <end position="118"/>
    </location>
</feature>
<dbReference type="Pfam" id="PF10099">
    <property type="entry name" value="RskA_C"/>
    <property type="match status" value="1"/>
</dbReference>
<keyword evidence="5 9" id="KW-1133">Transmembrane helix</keyword>
<keyword evidence="6 9" id="KW-0472">Membrane</keyword>
<dbReference type="Proteomes" id="UP000242757">
    <property type="component" value="Unassembled WGS sequence"/>
</dbReference>
<evidence type="ECO:0000256" key="1">
    <source>
        <dbReference type="ARBA" id="ARBA00004167"/>
    </source>
</evidence>
<evidence type="ECO:0000256" key="8">
    <source>
        <dbReference type="ARBA" id="ARBA00030803"/>
    </source>
</evidence>
<dbReference type="GO" id="GO:0016989">
    <property type="term" value="F:sigma factor antagonist activity"/>
    <property type="evidence" value="ECO:0007669"/>
    <property type="project" value="TreeGrafter"/>
</dbReference>
<accession>A0A233RHI3</accession>
<evidence type="ECO:0000256" key="9">
    <source>
        <dbReference type="SAM" id="Phobius"/>
    </source>
</evidence>
<evidence type="ECO:0000256" key="5">
    <source>
        <dbReference type="ARBA" id="ARBA00022989"/>
    </source>
</evidence>
<evidence type="ECO:0000256" key="6">
    <source>
        <dbReference type="ARBA" id="ARBA00023136"/>
    </source>
</evidence>
<dbReference type="RefSeq" id="WP_094199641.1">
    <property type="nucleotide sequence ID" value="NZ_NBIM01000001.1"/>
</dbReference>
<dbReference type="GO" id="GO:0005886">
    <property type="term" value="C:plasma membrane"/>
    <property type="evidence" value="ECO:0007669"/>
    <property type="project" value="UniProtKB-SubCell"/>
</dbReference>
<sequence length="234" mass="25846">MKDGHQPDPALYTLAGEYVLGTLSAEERRRVEQRLQADAALRDAVAQWEERLHPLTALAEPRAPSSRLWPRVERTLDALAPVRPDHRRPPWWRRLLPWQGLSMASLAACVVLAALLWLRPSPAPRYVVVLVAPEQQTPGWLVQASDSREVQLTPLAAVSVPADRVLQFWTKGEDWPRPVSLGLVEPGQPLRVPLAELPPLAPNQLFELTLEQAGGSPTGLPTGPIQFIGRAVAL</sequence>
<dbReference type="GO" id="GO:0006417">
    <property type="term" value="P:regulation of translation"/>
    <property type="evidence" value="ECO:0007669"/>
    <property type="project" value="TreeGrafter"/>
</dbReference>
<evidence type="ECO:0000313" key="11">
    <source>
        <dbReference type="EMBL" id="OXY82863.1"/>
    </source>
</evidence>
<evidence type="ECO:0000259" key="10">
    <source>
        <dbReference type="Pfam" id="PF10099"/>
    </source>
</evidence>
<dbReference type="AlphaFoldDB" id="A0A233RHI3"/>